<evidence type="ECO:0000313" key="3">
    <source>
        <dbReference type="Proteomes" id="UP000663791"/>
    </source>
</evidence>
<dbReference type="Pfam" id="PF00668">
    <property type="entry name" value="Condensation"/>
    <property type="match status" value="1"/>
</dbReference>
<comment type="caution">
    <text evidence="2">The sequence shown here is derived from an EMBL/GenBank/DDBJ whole genome shotgun (WGS) entry which is preliminary data.</text>
</comment>
<protein>
    <recommendedName>
        <fullName evidence="1">Condensation domain-containing protein</fullName>
    </recommendedName>
</protein>
<dbReference type="InterPro" id="IPR001242">
    <property type="entry name" value="Condensation_dom"/>
</dbReference>
<reference evidence="2" key="1">
    <citation type="submission" date="2021-01" db="EMBL/GenBank/DDBJ databases">
        <title>Novel species in genus Nocardioides.</title>
        <authorList>
            <person name="Zhang G."/>
        </authorList>
    </citation>
    <scope>NUCLEOTIDE SEQUENCE</scope>
    <source>
        <strain evidence="2">Zg-536</strain>
    </source>
</reference>
<proteinExistence type="predicted"/>
<dbReference type="InterPro" id="IPR023213">
    <property type="entry name" value="CAT-like_dom_sf"/>
</dbReference>
<dbReference type="EMBL" id="JAERTX010000012">
    <property type="protein sequence ID" value="MBM9460935.1"/>
    <property type="molecule type" value="Genomic_DNA"/>
</dbReference>
<dbReference type="RefSeq" id="WP_205292247.1">
    <property type="nucleotide sequence ID" value="NZ_CP074406.1"/>
</dbReference>
<dbReference type="AlphaFoldDB" id="A0A938YAR2"/>
<keyword evidence="3" id="KW-1185">Reference proteome</keyword>
<evidence type="ECO:0000259" key="1">
    <source>
        <dbReference type="Pfam" id="PF00668"/>
    </source>
</evidence>
<organism evidence="2 3">
    <name type="scientific">Nocardioides faecalis</name>
    <dbReference type="NCBI Taxonomy" id="2803858"/>
    <lineage>
        <taxon>Bacteria</taxon>
        <taxon>Bacillati</taxon>
        <taxon>Actinomycetota</taxon>
        <taxon>Actinomycetes</taxon>
        <taxon>Propionibacteriales</taxon>
        <taxon>Nocardioidaceae</taxon>
        <taxon>Nocardioides</taxon>
    </lineage>
</organism>
<dbReference type="SUPFAM" id="SSF52777">
    <property type="entry name" value="CoA-dependent acyltransferases"/>
    <property type="match status" value="2"/>
</dbReference>
<dbReference type="GO" id="GO:0003824">
    <property type="term" value="F:catalytic activity"/>
    <property type="evidence" value="ECO:0007669"/>
    <property type="project" value="InterPro"/>
</dbReference>
<dbReference type="GO" id="GO:0008610">
    <property type="term" value="P:lipid biosynthetic process"/>
    <property type="evidence" value="ECO:0007669"/>
    <property type="project" value="UniProtKB-ARBA"/>
</dbReference>
<name>A0A938YAR2_9ACTN</name>
<gene>
    <name evidence="2" type="ORF">JK386_13605</name>
</gene>
<sequence>MRLAELRSWQPAPGRVWEVRPTAATVEAIRATSSDAGAPSFLQADHLGAYAALAAAPQPARHMAWTGIVSAVERPLMPQHWLDALAGLLVDHEGQRTWFLPGADGQPVRRLLDAAVVQAPEAFELVELVDLSAAPAAQFADRLHAWIDETFPQRCTPDSWPAFGLVLVEREAELEFAWACDHAFTDAASQMMLGVELAERYDALLTERTPDPAYVPPAAERGSFLVHAAAERERAASYSPDAPEVARWREVLGAQGNRLPSFPLDLGLAAGESAPVRILEHPLVEGDELAALERHVKAAGARVPSAVVAACAVAEARLTGRDRYLGVTVLGTRDTGPYARAQGWFCNFAPLEVDLRGHDRLASVLPVAEAAFAQARALNRMPVHVALGVLLAEGTLSPESLGSPQLLSYLDLRWLPGATGQGAGATAYRRGLHFTGEGRTRNASSWFNRDANRLYVAVQAPDTEQALASTVRYYDEVRVVLRSLAHDGDAPLGLGAPVASGVG</sequence>
<accession>A0A938YAR2</accession>
<evidence type="ECO:0000313" key="2">
    <source>
        <dbReference type="EMBL" id="MBM9460935.1"/>
    </source>
</evidence>
<feature type="domain" description="Condensation" evidence="1">
    <location>
        <begin position="82"/>
        <end position="382"/>
    </location>
</feature>
<dbReference type="Proteomes" id="UP000663791">
    <property type="component" value="Unassembled WGS sequence"/>
</dbReference>
<dbReference type="Gene3D" id="3.30.559.10">
    <property type="entry name" value="Chloramphenicol acetyltransferase-like domain"/>
    <property type="match status" value="1"/>
</dbReference>
<dbReference type="Gene3D" id="3.30.559.30">
    <property type="entry name" value="Nonribosomal peptide synthetase, condensation domain"/>
    <property type="match status" value="1"/>
</dbReference>